<keyword evidence="5 13" id="KW-0479">Metal-binding</keyword>
<evidence type="ECO:0000259" key="14">
    <source>
        <dbReference type="Pfam" id="PF01557"/>
    </source>
</evidence>
<keyword evidence="10" id="KW-0585">Phenylalanine catabolism</keyword>
<dbReference type="GO" id="GO:0004334">
    <property type="term" value="F:fumarylacetoacetase activity"/>
    <property type="evidence" value="ECO:0007669"/>
    <property type="project" value="UniProtKB-EC"/>
</dbReference>
<evidence type="ECO:0000256" key="6">
    <source>
        <dbReference type="ARBA" id="ARBA00022801"/>
    </source>
</evidence>
<dbReference type="GO" id="GO:0046872">
    <property type="term" value="F:metal ion binding"/>
    <property type="evidence" value="ECO:0007669"/>
    <property type="project" value="UniProtKB-KW"/>
</dbReference>
<feature type="binding site" evidence="13">
    <location>
        <position position="126"/>
    </location>
    <ligand>
        <name>Ca(2+)</name>
        <dbReference type="ChEBI" id="CHEBI:29108"/>
    </ligand>
</feature>
<feature type="binding site" evidence="12">
    <location>
        <position position="128"/>
    </location>
    <ligand>
        <name>substrate</name>
    </ligand>
</feature>
<dbReference type="PANTHER" id="PTHR43069">
    <property type="entry name" value="FUMARYLACETOACETASE"/>
    <property type="match status" value="1"/>
</dbReference>
<dbReference type="Pfam" id="PF09298">
    <property type="entry name" value="FAA_hydrolase_N"/>
    <property type="match status" value="1"/>
</dbReference>
<dbReference type="SUPFAM" id="SSF56529">
    <property type="entry name" value="FAH"/>
    <property type="match status" value="1"/>
</dbReference>
<evidence type="ECO:0000256" key="1">
    <source>
        <dbReference type="ARBA" id="ARBA00001913"/>
    </source>
</evidence>
<evidence type="ECO:0000256" key="10">
    <source>
        <dbReference type="ARBA" id="ARBA00023232"/>
    </source>
</evidence>
<keyword evidence="9" id="KW-0828">Tyrosine catabolism</keyword>
<keyword evidence="17" id="KW-1185">Reference proteome</keyword>
<feature type="binding site" evidence="13">
    <location>
        <position position="232"/>
    </location>
    <ligand>
        <name>Mg(2+)</name>
        <dbReference type="ChEBI" id="CHEBI:18420"/>
    </ligand>
</feature>
<feature type="binding site" evidence="13">
    <location>
        <position position="198"/>
    </location>
    <ligand>
        <name>Ca(2+)</name>
        <dbReference type="ChEBI" id="CHEBI:29108"/>
    </ligand>
</feature>
<protein>
    <recommendedName>
        <fullName evidence="4">fumarylacetoacetase</fullName>
        <ecNumber evidence="4">3.7.1.2</ecNumber>
    </recommendedName>
</protein>
<feature type="domain" description="Fumarylacetoacetase-like C-terminal" evidence="14">
    <location>
        <begin position="124"/>
        <end position="398"/>
    </location>
</feature>
<feature type="binding site" evidence="13">
    <location>
        <position position="256"/>
    </location>
    <ligand>
        <name>Mg(2+)</name>
        <dbReference type="ChEBI" id="CHEBI:18420"/>
    </ligand>
</feature>
<dbReference type="OrthoDB" id="3766879at2"/>
<dbReference type="Proteomes" id="UP000244911">
    <property type="component" value="Unassembled WGS sequence"/>
</dbReference>
<dbReference type="GO" id="GO:0006559">
    <property type="term" value="P:L-phenylalanine catabolic process"/>
    <property type="evidence" value="ECO:0007669"/>
    <property type="project" value="UniProtKB-UniPathway"/>
</dbReference>
<sequence length="419" mass="45398">MSQLKKSWVDSANSAETPFPLNNLPYGVFSTADTEPRCGVAIGDMILDMQAAEEAGLIEIGDEPVFDVPFWNELMELGSDAWSALRARLGQLLGEGSTERDAVEPLLVAQADAELHMPFLVSEYTDFYAGRQHAANMGAILRGSPDLPANWLHIPIGYNGRASSVVISGTPIHRPNGQRKAPDAEMPSFGPSMRLDIELEMGAIVGKPSEFGQPITVDEADDMIFGYVLLNDWSARDIQGWEYQPLGPFQGKAFGTSISPWIVTAAALEEFRAPTPEREKELLPYLDGSKDGLYDIELQVLMQPEGGDTTSVVGETNYTRMYYSAAEQLCHHAIGGCAMNVGDLLGSGTISGPTKTEYGSLMEMSWAGREPFTLDTGETRTFIEDGDTLTLRGAAKGDGFQIGFGDCVGQILPAVSWPK</sequence>
<feature type="binding site" evidence="12">
    <location>
        <position position="243"/>
    </location>
    <ligand>
        <name>substrate</name>
    </ligand>
</feature>
<comment type="cofactor">
    <cofactor evidence="1 13">
        <name>Ca(2+)</name>
        <dbReference type="ChEBI" id="CHEBI:29108"/>
    </cofactor>
</comment>
<comment type="pathway">
    <text evidence="3">Amino-acid degradation; L-phenylalanine degradation; acetoacetate and fumarate from L-phenylalanine: step 6/6.</text>
</comment>
<dbReference type="InterPro" id="IPR036663">
    <property type="entry name" value="Fumarylacetoacetase_C_sf"/>
</dbReference>
<dbReference type="NCBIfam" id="TIGR01266">
    <property type="entry name" value="fum_ac_acetase"/>
    <property type="match status" value="1"/>
</dbReference>
<dbReference type="Pfam" id="PF01557">
    <property type="entry name" value="FAA_hydrolase"/>
    <property type="match status" value="1"/>
</dbReference>
<proteinExistence type="predicted"/>
<reference evidence="17" key="1">
    <citation type="submission" date="2018-03" db="EMBL/GenBank/DDBJ databases">
        <authorList>
            <person name="Rodrigo-Torres L."/>
            <person name="Arahal R. D."/>
            <person name="Lucena T."/>
        </authorList>
    </citation>
    <scope>NUCLEOTIDE SEQUENCE [LARGE SCALE GENOMIC DNA]</scope>
    <source>
        <strain evidence="17">CECT 8811</strain>
    </source>
</reference>
<evidence type="ECO:0000256" key="8">
    <source>
        <dbReference type="ARBA" id="ARBA00022842"/>
    </source>
</evidence>
<gene>
    <name evidence="16" type="ORF">ALP8811_02819</name>
</gene>
<feature type="binding site" evidence="12">
    <location>
        <position position="142"/>
    </location>
    <ligand>
        <name>substrate</name>
    </ligand>
</feature>
<dbReference type="SUPFAM" id="SSF63433">
    <property type="entry name" value="Fumarylacetoacetate hydrolase, FAH, N-terminal domain"/>
    <property type="match status" value="1"/>
</dbReference>
<keyword evidence="6" id="KW-0378">Hydrolase</keyword>
<dbReference type="EC" id="3.7.1.2" evidence="4"/>
<dbReference type="PANTHER" id="PTHR43069:SF2">
    <property type="entry name" value="FUMARYLACETOACETASE"/>
    <property type="match status" value="1"/>
</dbReference>
<name>A0A2R8ASN8_9RHOB</name>
<comment type="cofactor">
    <cofactor evidence="2 13">
        <name>Mg(2+)</name>
        <dbReference type="ChEBI" id="CHEBI:18420"/>
    </cofactor>
</comment>
<feature type="active site" description="Proton acceptor" evidence="11">
    <location>
        <position position="133"/>
    </location>
</feature>
<dbReference type="EMBL" id="OMOI01000002">
    <property type="protein sequence ID" value="SPF78887.1"/>
    <property type="molecule type" value="Genomic_DNA"/>
</dbReference>
<dbReference type="AlphaFoldDB" id="A0A2R8ASN8"/>
<evidence type="ECO:0000259" key="15">
    <source>
        <dbReference type="Pfam" id="PF09298"/>
    </source>
</evidence>
<dbReference type="GO" id="GO:1902000">
    <property type="term" value="P:homogentisate catabolic process"/>
    <property type="evidence" value="ECO:0007669"/>
    <property type="project" value="TreeGrafter"/>
</dbReference>
<evidence type="ECO:0000256" key="4">
    <source>
        <dbReference type="ARBA" id="ARBA00012094"/>
    </source>
</evidence>
<feature type="binding site" evidence="13">
    <location>
        <position position="252"/>
    </location>
    <ligand>
        <name>Mg(2+)</name>
        <dbReference type="ChEBI" id="CHEBI:18420"/>
    </ligand>
</feature>
<keyword evidence="7 13" id="KW-0106">Calcium</keyword>
<feature type="binding site" evidence="13">
    <location>
        <position position="232"/>
    </location>
    <ligand>
        <name>Ca(2+)</name>
        <dbReference type="ChEBI" id="CHEBI:29108"/>
    </ligand>
</feature>
<accession>A0A2R8ASN8</accession>
<organism evidence="16 17">
    <name type="scientific">Aliiroseovarius pelagivivens</name>
    <dbReference type="NCBI Taxonomy" id="1639690"/>
    <lineage>
        <taxon>Bacteria</taxon>
        <taxon>Pseudomonadati</taxon>
        <taxon>Pseudomonadota</taxon>
        <taxon>Alphaproteobacteria</taxon>
        <taxon>Rhodobacterales</taxon>
        <taxon>Paracoccaceae</taxon>
        <taxon>Aliiroseovarius</taxon>
    </lineage>
</organism>
<dbReference type="RefSeq" id="WP_108857869.1">
    <property type="nucleotide sequence ID" value="NZ_OMOI01000002.1"/>
</dbReference>
<dbReference type="InterPro" id="IPR005959">
    <property type="entry name" value="Fumarylacetoacetase"/>
</dbReference>
<evidence type="ECO:0000256" key="13">
    <source>
        <dbReference type="PIRSR" id="PIRSR605959-3"/>
    </source>
</evidence>
<evidence type="ECO:0000256" key="2">
    <source>
        <dbReference type="ARBA" id="ARBA00001946"/>
    </source>
</evidence>
<dbReference type="InterPro" id="IPR011234">
    <property type="entry name" value="Fumarylacetoacetase-like_C"/>
</dbReference>
<evidence type="ECO:0000256" key="7">
    <source>
        <dbReference type="ARBA" id="ARBA00022837"/>
    </source>
</evidence>
<feature type="domain" description="Fumarylacetoacetase N-terminal" evidence="15">
    <location>
        <begin position="22"/>
        <end position="118"/>
    </location>
</feature>
<dbReference type="UniPathway" id="UPA00139">
    <property type="reaction ID" value="UER00341"/>
</dbReference>
<evidence type="ECO:0000256" key="5">
    <source>
        <dbReference type="ARBA" id="ARBA00022723"/>
    </source>
</evidence>
<evidence type="ECO:0000313" key="17">
    <source>
        <dbReference type="Proteomes" id="UP000244911"/>
    </source>
</evidence>
<feature type="binding site" evidence="12">
    <location>
        <position position="239"/>
    </location>
    <ligand>
        <name>substrate</name>
    </ligand>
</feature>
<evidence type="ECO:0000256" key="11">
    <source>
        <dbReference type="PIRSR" id="PIRSR605959-1"/>
    </source>
</evidence>
<evidence type="ECO:0000256" key="3">
    <source>
        <dbReference type="ARBA" id="ARBA00004782"/>
    </source>
</evidence>
<dbReference type="InterPro" id="IPR015377">
    <property type="entry name" value="Fumarylacetoacetase_N"/>
</dbReference>
<evidence type="ECO:0000256" key="9">
    <source>
        <dbReference type="ARBA" id="ARBA00022878"/>
    </source>
</evidence>
<evidence type="ECO:0000256" key="12">
    <source>
        <dbReference type="PIRSR" id="PIRSR605959-2"/>
    </source>
</evidence>
<dbReference type="InterPro" id="IPR036462">
    <property type="entry name" value="Fumarylacetoacetase_N_sf"/>
</dbReference>
<feature type="binding site" evidence="13">
    <location>
        <position position="200"/>
    </location>
    <ligand>
        <name>Ca(2+)</name>
        <dbReference type="ChEBI" id="CHEBI:29108"/>
    </ligand>
</feature>
<keyword evidence="8 13" id="KW-0460">Magnesium</keyword>
<evidence type="ECO:0000313" key="16">
    <source>
        <dbReference type="EMBL" id="SPF78887.1"/>
    </source>
</evidence>
<dbReference type="Gene3D" id="3.90.850.10">
    <property type="entry name" value="Fumarylacetoacetase-like, C-terminal domain"/>
    <property type="match status" value="1"/>
</dbReference>
<feature type="binding site" evidence="12">
    <location>
        <position position="349"/>
    </location>
    <ligand>
        <name>substrate</name>
    </ligand>
</feature>
<dbReference type="GO" id="GO:0006572">
    <property type="term" value="P:L-tyrosine catabolic process"/>
    <property type="evidence" value="ECO:0007669"/>
    <property type="project" value="UniProtKB-KW"/>
</dbReference>
<dbReference type="Gene3D" id="2.30.30.230">
    <property type="entry name" value="Fumarylacetoacetase, N-terminal domain"/>
    <property type="match status" value="1"/>
</dbReference>